<keyword evidence="15" id="KW-0175">Coiled coil</keyword>
<comment type="caution">
    <text evidence="18">The sequence shown here is derived from an EMBL/GenBank/DDBJ whole genome shotgun (WGS) entry which is preliminary data.</text>
</comment>
<dbReference type="GO" id="GO:0046872">
    <property type="term" value="F:metal ion binding"/>
    <property type="evidence" value="ECO:0007669"/>
    <property type="project" value="UniProtKB-KW"/>
</dbReference>
<keyword evidence="10 18" id="KW-0808">Transferase</keyword>
<reference evidence="18 19" key="1">
    <citation type="submission" date="2017-02" db="EMBL/GenBank/DDBJ databases">
        <title>Draft genome sequence of Moraxella pluranimalium CCUG 54913T type strain.</title>
        <authorList>
            <person name="Salva-Serra F."/>
            <person name="Engstrom-Jakobsson H."/>
            <person name="Thorell K."/>
            <person name="Jaen-Luchoro D."/>
            <person name="Gonzales-Siles L."/>
            <person name="Karlsson R."/>
            <person name="Yazdan S."/>
            <person name="Boulund F."/>
            <person name="Johnning A."/>
            <person name="Engstrand L."/>
            <person name="Kristiansson E."/>
            <person name="Moore E."/>
        </authorList>
    </citation>
    <scope>NUCLEOTIDE SEQUENCE [LARGE SCALE GENOMIC DNA]</scope>
    <source>
        <strain evidence="18 19">CCUG 54913</strain>
    </source>
</reference>
<feature type="domain" description="PTS EIIA type-2" evidence="16">
    <location>
        <begin position="2"/>
        <end position="142"/>
    </location>
</feature>
<dbReference type="NCBIfam" id="TIGR01417">
    <property type="entry name" value="PTS_I_fam"/>
    <property type="match status" value="1"/>
</dbReference>
<dbReference type="Pfam" id="PF05524">
    <property type="entry name" value="PEP-utilisers_N"/>
    <property type="match status" value="1"/>
</dbReference>
<dbReference type="AlphaFoldDB" id="A0A1T0CVB7"/>
<dbReference type="PANTHER" id="PTHR46244:SF6">
    <property type="entry name" value="PHOSPHOENOLPYRUVATE-PROTEIN PHOSPHOTRANSFERASE"/>
    <property type="match status" value="1"/>
</dbReference>
<dbReference type="RefSeq" id="WP_078253064.1">
    <property type="nucleotide sequence ID" value="NZ_MUYU01000002.1"/>
</dbReference>
<dbReference type="InterPro" id="IPR000032">
    <property type="entry name" value="HPr-like"/>
</dbReference>
<evidence type="ECO:0000256" key="4">
    <source>
        <dbReference type="ARBA" id="ARBA00007837"/>
    </source>
</evidence>
<keyword evidence="19" id="KW-1185">Reference proteome</keyword>
<dbReference type="InterPro" id="IPR036637">
    <property type="entry name" value="Phosphohistidine_dom_sf"/>
</dbReference>
<evidence type="ECO:0000256" key="15">
    <source>
        <dbReference type="SAM" id="Coils"/>
    </source>
</evidence>
<evidence type="ECO:0000313" key="18">
    <source>
        <dbReference type="EMBL" id="OOS26267.1"/>
    </source>
</evidence>
<dbReference type="Gene3D" id="3.40.930.10">
    <property type="entry name" value="Mannitol-specific EII, Chain A"/>
    <property type="match status" value="1"/>
</dbReference>
<dbReference type="Gene3D" id="1.10.274.10">
    <property type="entry name" value="PtsI, HPr-binding domain"/>
    <property type="match status" value="1"/>
</dbReference>
<evidence type="ECO:0000313" key="19">
    <source>
        <dbReference type="Proteomes" id="UP000189800"/>
    </source>
</evidence>
<feature type="domain" description="HPr" evidence="17">
    <location>
        <begin position="273"/>
        <end position="362"/>
    </location>
</feature>
<keyword evidence="13" id="KW-0418">Kinase</keyword>
<evidence type="ECO:0000256" key="2">
    <source>
        <dbReference type="ARBA" id="ARBA00001946"/>
    </source>
</evidence>
<dbReference type="Gene3D" id="3.50.30.10">
    <property type="entry name" value="Phosphohistidine domain"/>
    <property type="match status" value="1"/>
</dbReference>
<organism evidence="18 19">
    <name type="scientific">Moraxella pluranimalium</name>
    <dbReference type="NCBI Taxonomy" id="470453"/>
    <lineage>
        <taxon>Bacteria</taxon>
        <taxon>Pseudomonadati</taxon>
        <taxon>Pseudomonadota</taxon>
        <taxon>Gammaproteobacteria</taxon>
        <taxon>Moraxellales</taxon>
        <taxon>Moraxellaceae</taxon>
        <taxon>Moraxella</taxon>
    </lineage>
</organism>
<protein>
    <recommendedName>
        <fullName evidence="5">phosphoenolpyruvate--protein phosphotransferase</fullName>
        <ecNumber evidence="5">2.7.3.9</ecNumber>
    </recommendedName>
</protein>
<dbReference type="SUPFAM" id="SSF52009">
    <property type="entry name" value="Phosphohistidine domain"/>
    <property type="match status" value="1"/>
</dbReference>
<gene>
    <name evidence="18" type="ORF">B0680_00320</name>
</gene>
<dbReference type="InterPro" id="IPR036618">
    <property type="entry name" value="PtsI_HPr-bd_sf"/>
</dbReference>
<evidence type="ECO:0000256" key="8">
    <source>
        <dbReference type="ARBA" id="ARBA00022553"/>
    </source>
</evidence>
<dbReference type="InterPro" id="IPR006318">
    <property type="entry name" value="PTS_EI-like"/>
</dbReference>
<dbReference type="EC" id="2.7.3.9" evidence="5"/>
<dbReference type="PROSITE" id="PS00742">
    <property type="entry name" value="PEP_ENZYMES_2"/>
    <property type="match status" value="1"/>
</dbReference>
<dbReference type="InterPro" id="IPR015813">
    <property type="entry name" value="Pyrv/PenolPyrv_kinase-like_dom"/>
</dbReference>
<comment type="cofactor">
    <cofactor evidence="2">
        <name>Mg(2+)</name>
        <dbReference type="ChEBI" id="CHEBI:18420"/>
    </cofactor>
</comment>
<dbReference type="OrthoDB" id="9765468at2"/>
<dbReference type="PROSITE" id="PS51350">
    <property type="entry name" value="PTS_HPR_DOM"/>
    <property type="match status" value="1"/>
</dbReference>
<accession>A0A1T0CVB7</accession>
<dbReference type="Gene3D" id="3.30.1340.10">
    <property type="entry name" value="HPr-like"/>
    <property type="match status" value="1"/>
</dbReference>
<dbReference type="GO" id="GO:0005737">
    <property type="term" value="C:cytoplasm"/>
    <property type="evidence" value="ECO:0007669"/>
    <property type="project" value="UniProtKB-SubCell"/>
</dbReference>
<dbReference type="InterPro" id="IPR008731">
    <property type="entry name" value="PTS_EIN"/>
</dbReference>
<dbReference type="GO" id="GO:0009401">
    <property type="term" value="P:phosphoenolpyruvate-dependent sugar phosphotransferase system"/>
    <property type="evidence" value="ECO:0007669"/>
    <property type="project" value="UniProtKB-KW"/>
</dbReference>
<dbReference type="SUPFAM" id="SSF55804">
    <property type="entry name" value="Phoshotransferase/anion transport protein"/>
    <property type="match status" value="1"/>
</dbReference>
<evidence type="ECO:0000256" key="12">
    <source>
        <dbReference type="ARBA" id="ARBA00022723"/>
    </source>
</evidence>
<dbReference type="InterPro" id="IPR040442">
    <property type="entry name" value="Pyrv_kinase-like_dom_sf"/>
</dbReference>
<keyword evidence="8" id="KW-0597">Phosphoprotein</keyword>
<dbReference type="PROSITE" id="PS00370">
    <property type="entry name" value="PEP_ENZYMES_PHOS_SITE"/>
    <property type="match status" value="1"/>
</dbReference>
<dbReference type="PRINTS" id="PR01736">
    <property type="entry name" value="PHPHTRNFRASE"/>
</dbReference>
<keyword evidence="18" id="KW-0670">Pyruvate</keyword>
<evidence type="ECO:0000259" key="17">
    <source>
        <dbReference type="PROSITE" id="PS51350"/>
    </source>
</evidence>
<evidence type="ECO:0000259" key="16">
    <source>
        <dbReference type="PROSITE" id="PS51094"/>
    </source>
</evidence>
<evidence type="ECO:0000256" key="1">
    <source>
        <dbReference type="ARBA" id="ARBA00000683"/>
    </source>
</evidence>
<dbReference type="Pfam" id="PF00359">
    <property type="entry name" value="PTS_EIIA_2"/>
    <property type="match status" value="1"/>
</dbReference>
<dbReference type="GO" id="GO:0016301">
    <property type="term" value="F:kinase activity"/>
    <property type="evidence" value="ECO:0007669"/>
    <property type="project" value="UniProtKB-KW"/>
</dbReference>
<name>A0A1T0CVB7_9GAMM</name>
<dbReference type="STRING" id="470453.B0680_00320"/>
<keyword evidence="9" id="KW-0762">Sugar transport</keyword>
<dbReference type="PANTHER" id="PTHR46244">
    <property type="entry name" value="PHOSPHOENOLPYRUVATE-PROTEIN PHOSPHOTRANSFERASE"/>
    <property type="match status" value="1"/>
</dbReference>
<dbReference type="InterPro" id="IPR016152">
    <property type="entry name" value="PTrfase/Anion_transptr"/>
</dbReference>
<dbReference type="PROSITE" id="PS00369">
    <property type="entry name" value="PTS_HPR_HIS"/>
    <property type="match status" value="1"/>
</dbReference>
<dbReference type="CDD" id="cd00367">
    <property type="entry name" value="PTS-HPr_like"/>
    <property type="match status" value="1"/>
</dbReference>
<dbReference type="InterPro" id="IPR002178">
    <property type="entry name" value="PTS_EIIA_type-2_dom"/>
</dbReference>
<dbReference type="GO" id="GO:0008965">
    <property type="term" value="F:phosphoenolpyruvate-protein phosphotransferase activity"/>
    <property type="evidence" value="ECO:0007669"/>
    <property type="project" value="UniProtKB-EC"/>
</dbReference>
<evidence type="ECO:0000256" key="11">
    <source>
        <dbReference type="ARBA" id="ARBA00022683"/>
    </source>
</evidence>
<keyword evidence="14" id="KW-0460">Magnesium</keyword>
<evidence type="ECO:0000256" key="9">
    <source>
        <dbReference type="ARBA" id="ARBA00022597"/>
    </source>
</evidence>
<evidence type="ECO:0000256" key="5">
    <source>
        <dbReference type="ARBA" id="ARBA00012232"/>
    </source>
</evidence>
<dbReference type="Gene3D" id="3.20.20.60">
    <property type="entry name" value="Phosphoenolpyruvate-binding domains"/>
    <property type="match status" value="1"/>
</dbReference>
<comment type="catalytic activity">
    <reaction evidence="1">
        <text>L-histidyl-[protein] + phosphoenolpyruvate = N(pros)-phospho-L-histidyl-[protein] + pyruvate</text>
        <dbReference type="Rhea" id="RHEA:23880"/>
        <dbReference type="Rhea" id="RHEA-COMP:9745"/>
        <dbReference type="Rhea" id="RHEA-COMP:9746"/>
        <dbReference type="ChEBI" id="CHEBI:15361"/>
        <dbReference type="ChEBI" id="CHEBI:29979"/>
        <dbReference type="ChEBI" id="CHEBI:58702"/>
        <dbReference type="ChEBI" id="CHEBI:64837"/>
        <dbReference type="EC" id="2.7.3.9"/>
    </reaction>
</comment>
<dbReference type="PROSITE" id="PS00372">
    <property type="entry name" value="PTS_EIIA_TYPE_2_HIS"/>
    <property type="match status" value="1"/>
</dbReference>
<evidence type="ECO:0000256" key="14">
    <source>
        <dbReference type="ARBA" id="ARBA00022842"/>
    </source>
</evidence>
<dbReference type="InterPro" id="IPR035895">
    <property type="entry name" value="HPr-like_sf"/>
</dbReference>
<dbReference type="PROSITE" id="PS51094">
    <property type="entry name" value="PTS_EIIA_TYPE_2"/>
    <property type="match status" value="1"/>
</dbReference>
<proteinExistence type="inferred from homology"/>
<evidence type="ECO:0000256" key="7">
    <source>
        <dbReference type="ARBA" id="ARBA00022490"/>
    </source>
</evidence>
<dbReference type="SUPFAM" id="SSF47831">
    <property type="entry name" value="Enzyme I of the PEP:sugar phosphotransferase system HPr-binding (sub)domain"/>
    <property type="match status" value="1"/>
</dbReference>
<dbReference type="PRINTS" id="PR00107">
    <property type="entry name" value="PHOSPHOCPHPR"/>
</dbReference>
<feature type="coiled-coil region" evidence="15">
    <location>
        <begin position="426"/>
        <end position="453"/>
    </location>
</feature>
<dbReference type="InterPro" id="IPR008279">
    <property type="entry name" value="PEP-util_enz_mobile_dom"/>
</dbReference>
<comment type="similarity">
    <text evidence="4">Belongs to the PEP-utilizing enzyme family.</text>
</comment>
<dbReference type="InterPro" id="IPR023151">
    <property type="entry name" value="PEP_util_CS"/>
</dbReference>
<keyword evidence="6" id="KW-0813">Transport</keyword>
<dbReference type="InterPro" id="IPR001020">
    <property type="entry name" value="PTS_HPr_His_P_site"/>
</dbReference>
<dbReference type="InterPro" id="IPR050499">
    <property type="entry name" value="PEP-utilizing_PTS_enzyme"/>
</dbReference>
<dbReference type="InterPro" id="IPR018274">
    <property type="entry name" value="PEP_util_AS"/>
</dbReference>
<dbReference type="Pfam" id="PF02896">
    <property type="entry name" value="PEP-utilizers_C"/>
    <property type="match status" value="1"/>
</dbReference>
<dbReference type="Pfam" id="PF00381">
    <property type="entry name" value="PTS-HPr"/>
    <property type="match status" value="1"/>
</dbReference>
<comment type="subcellular location">
    <subcellularLocation>
        <location evidence="3">Cytoplasm</location>
    </subcellularLocation>
</comment>
<keyword evidence="11" id="KW-0598">Phosphotransferase system</keyword>
<dbReference type="EMBL" id="MUYU01000002">
    <property type="protein sequence ID" value="OOS26267.1"/>
    <property type="molecule type" value="Genomic_DNA"/>
</dbReference>
<dbReference type="Proteomes" id="UP000189800">
    <property type="component" value="Unassembled WGS sequence"/>
</dbReference>
<dbReference type="SUPFAM" id="SSF51621">
    <property type="entry name" value="Phosphoenolpyruvate/pyruvate domain"/>
    <property type="match status" value="1"/>
</dbReference>
<evidence type="ECO:0000256" key="10">
    <source>
        <dbReference type="ARBA" id="ARBA00022679"/>
    </source>
</evidence>
<evidence type="ECO:0000256" key="13">
    <source>
        <dbReference type="ARBA" id="ARBA00022777"/>
    </source>
</evidence>
<dbReference type="CDD" id="cd00211">
    <property type="entry name" value="PTS_IIA_fru"/>
    <property type="match status" value="1"/>
</dbReference>
<evidence type="ECO:0000256" key="6">
    <source>
        <dbReference type="ARBA" id="ARBA00022448"/>
    </source>
</evidence>
<dbReference type="InterPro" id="IPR000121">
    <property type="entry name" value="PEP_util_C"/>
</dbReference>
<sequence length="943" mass="100308">MLSLTADSVRMQATASTKDEALLTISEILHADGLTQSDYFQGLKDRENQSSTYLGQGIAIPHGTPNSRSSVLKTGVRLVHFADGVKWNDAGDVVYLAVAIAAQSDEHLQILQSLTRALGDDIADKIRTASSADEIIDALGATSSLAIQDGLIKTDSTATSTDELYLQAVQLLKTHGMIQSLFLPTHQPTALSQAVSCVVLEESARTVIGESALAVVANQQQALAVITATDKVDRSKLSDVLDVLMDDDFANAVLTNNRKAMLNLLGVDSPSDWATASVVLANEHGLHARPATALSELAKEVSGEIKVAVDHGAYVSAKSLTRLLSLGAVKGQTLNFIAEPATDAVAHLPRLIEAVQAGLGEVVSAPSVSAGDTLADIATPSTEMIANGIKHYAVSASQGLAVGEAYIVKDERHTYPMTAQIPSEEMTKLLTAIEAVKADLKELVANAKNADIAQIFTAHIALLEDEEVIYGAKDGMDDGLSAPAAWHAFIEQLAKTQASLNNHLLAERAQDLRDIGQKVLLKLLGKTQKQAPQNPYVLIKEDLVPSDVANLDPTRVAGIITAVGGASSHSAIVARALGIPAIVGVGQGILEIGDATQVLLDGGEGWFVVEPSQTLISDCQEAQVARREQKRLAVQHAAEPAITTDGHRVEIAANLGNVADTANAVANGAEGVGLLRTELVFMSHSQVPDIDTQIADYEQVFDALDGRPLVVRVLDIGGDKALPYLPMPSEENPFLGLRGIRLLLERPEFLRSQLTALIRASRGRDLRIMFPMIGRIEEWRAARKILDEVLIEYPHDNLQVGIMLEVPSAAVMVDHFAKEVDFFSVGTNDLTQYVLAIDRGHPLLSKDADGLHPSVLRLIAQTVTAAHAHGKWVGVCGELASDPKAVPILIGLGVDELSMSGSSIALTKAQVRTINYESAKVLAKQALECESAKQVRALQGASS</sequence>
<dbReference type="SUPFAM" id="SSF55594">
    <property type="entry name" value="HPr-like"/>
    <property type="match status" value="1"/>
</dbReference>
<dbReference type="Pfam" id="PF00391">
    <property type="entry name" value="PEP-utilizers"/>
    <property type="match status" value="1"/>
</dbReference>
<evidence type="ECO:0000256" key="3">
    <source>
        <dbReference type="ARBA" id="ARBA00004496"/>
    </source>
</evidence>
<keyword evidence="12" id="KW-0479">Metal-binding</keyword>
<keyword evidence="7" id="KW-0963">Cytoplasm</keyword>